<name>A0A150RS83_SORCE</name>
<feature type="compositionally biased region" description="Gly residues" evidence="1">
    <location>
        <begin position="37"/>
        <end position="60"/>
    </location>
</feature>
<proteinExistence type="predicted"/>
<gene>
    <name evidence="3" type="ORF">BE17_22630</name>
</gene>
<reference evidence="3 4" key="1">
    <citation type="submission" date="2014-02" db="EMBL/GenBank/DDBJ databases">
        <title>The small core and large imbalanced accessory genome model reveals a collaborative survival strategy of Sorangium cellulosum strains in nature.</title>
        <authorList>
            <person name="Han K."/>
            <person name="Peng R."/>
            <person name="Blom J."/>
            <person name="Li Y.-Z."/>
        </authorList>
    </citation>
    <scope>NUCLEOTIDE SEQUENCE [LARGE SCALE GENOMIC DNA]</scope>
    <source>
        <strain evidence="3 4">So0011-07</strain>
    </source>
</reference>
<evidence type="ECO:0000313" key="3">
    <source>
        <dbReference type="EMBL" id="KYF83023.1"/>
    </source>
</evidence>
<dbReference type="InterPro" id="IPR017853">
    <property type="entry name" value="GH"/>
</dbReference>
<feature type="chain" id="PRO_5007568169" description="Glycoside hydrolase family 5 domain-containing protein" evidence="2">
    <location>
        <begin position="29"/>
        <end position="402"/>
    </location>
</feature>
<evidence type="ECO:0000313" key="4">
    <source>
        <dbReference type="Proteomes" id="UP000075635"/>
    </source>
</evidence>
<protein>
    <recommendedName>
        <fullName evidence="5">Glycoside hydrolase family 5 domain-containing protein</fullName>
    </recommendedName>
</protein>
<accession>A0A150RS83</accession>
<dbReference type="AlphaFoldDB" id="A0A150RS83"/>
<dbReference type="SUPFAM" id="SSF51445">
    <property type="entry name" value="(Trans)glycosidases"/>
    <property type="match status" value="1"/>
</dbReference>
<evidence type="ECO:0008006" key="5">
    <source>
        <dbReference type="Google" id="ProtNLM"/>
    </source>
</evidence>
<keyword evidence="2" id="KW-0732">Signal</keyword>
<dbReference type="PANTHER" id="PTHR37398">
    <property type="entry name" value="ENDO-BETA-1,4-MANNANASE"/>
    <property type="match status" value="1"/>
</dbReference>
<dbReference type="PANTHER" id="PTHR37398:SF3">
    <property type="entry name" value="GLYCOSIDE HYDROLASE FAMILY 5 DOMAIN-CONTAINING PROTEIN"/>
    <property type="match status" value="1"/>
</dbReference>
<dbReference type="Gene3D" id="3.20.20.80">
    <property type="entry name" value="Glycosidases"/>
    <property type="match status" value="1"/>
</dbReference>
<feature type="region of interest" description="Disordered" evidence="1">
    <location>
        <begin position="30"/>
        <end position="60"/>
    </location>
</feature>
<comment type="caution">
    <text evidence="3">The sequence shown here is derived from an EMBL/GenBank/DDBJ whole genome shotgun (WGS) entry which is preliminary data.</text>
</comment>
<evidence type="ECO:0000256" key="2">
    <source>
        <dbReference type="SAM" id="SignalP"/>
    </source>
</evidence>
<sequence length="402" mass="42828">MHTPHCPLGRSALLTAAFLALTACSVVSEPDSKAAGDRGGGGGAQPEGGHGGDGGGQGGGGGVPACVDECPAEKGGITVGCETRFMFGMNYAWHNFAGDFGGIAGWGKRGVTAEADTHAENLAGIRAHGATVVRWWVLPELRGESVAFDANDDPTGLGATTRDDVQRALELANEADVNVIFCLFSFDNFHPSRVDMDVKTVGITPIVTDPARRAKLIANVVKPLAQAVEQSPYRRRMIAWDVINEPELAMTGSSPYGDPDYDPDPQVDAISHEQMEAFLRDTIGALRADSQALVTIGSASMKWSLAWSTTDIDFYTFHMNDRVNRYWPYNQSPADYGITDKPVVMGDFPVGGLATASLPMLLESWYSQGYAGAIGWSYSDATTTELEAMKAFADAKGCGVQY</sequence>
<feature type="signal peptide" evidence="2">
    <location>
        <begin position="1"/>
        <end position="28"/>
    </location>
</feature>
<dbReference type="Proteomes" id="UP000075635">
    <property type="component" value="Unassembled WGS sequence"/>
</dbReference>
<organism evidence="3 4">
    <name type="scientific">Sorangium cellulosum</name>
    <name type="common">Polyangium cellulosum</name>
    <dbReference type="NCBI Taxonomy" id="56"/>
    <lineage>
        <taxon>Bacteria</taxon>
        <taxon>Pseudomonadati</taxon>
        <taxon>Myxococcota</taxon>
        <taxon>Polyangia</taxon>
        <taxon>Polyangiales</taxon>
        <taxon>Polyangiaceae</taxon>
        <taxon>Sorangium</taxon>
    </lineage>
</organism>
<evidence type="ECO:0000256" key="1">
    <source>
        <dbReference type="SAM" id="MobiDB-lite"/>
    </source>
</evidence>
<dbReference type="EMBL" id="JEMB01002165">
    <property type="protein sequence ID" value="KYF83023.1"/>
    <property type="molecule type" value="Genomic_DNA"/>
</dbReference>